<proteinExistence type="predicted"/>
<organism evidence="7 8">
    <name type="scientific">Candidatus Ryanbacteria bacterium RIFCSPLOWO2_01_FULL_48_26</name>
    <dbReference type="NCBI Taxonomy" id="1802126"/>
    <lineage>
        <taxon>Bacteria</taxon>
        <taxon>Candidatus Ryaniibacteriota</taxon>
    </lineage>
</organism>
<evidence type="ECO:0000256" key="1">
    <source>
        <dbReference type="ARBA" id="ARBA00004141"/>
    </source>
</evidence>
<accession>A0A1G2GSQ5</accession>
<feature type="transmembrane region" description="Helical" evidence="5">
    <location>
        <begin position="217"/>
        <end position="235"/>
    </location>
</feature>
<feature type="transmembrane region" description="Helical" evidence="5">
    <location>
        <begin position="242"/>
        <end position="262"/>
    </location>
</feature>
<feature type="transmembrane region" description="Helical" evidence="5">
    <location>
        <begin position="7"/>
        <end position="31"/>
    </location>
</feature>
<feature type="transmembrane region" description="Helical" evidence="5">
    <location>
        <begin position="67"/>
        <end position="89"/>
    </location>
</feature>
<feature type="domain" description="O-antigen ligase-related" evidence="6">
    <location>
        <begin position="201"/>
        <end position="360"/>
    </location>
</feature>
<gene>
    <name evidence="7" type="ORF">A3B25_00130</name>
</gene>
<feature type="transmembrane region" description="Helical" evidence="5">
    <location>
        <begin position="126"/>
        <end position="148"/>
    </location>
</feature>
<protein>
    <recommendedName>
        <fullName evidence="6">O-antigen ligase-related domain-containing protein</fullName>
    </recommendedName>
</protein>
<feature type="transmembrane region" description="Helical" evidence="5">
    <location>
        <begin position="168"/>
        <end position="187"/>
    </location>
</feature>
<keyword evidence="4 5" id="KW-0472">Membrane</keyword>
<dbReference type="SUPFAM" id="SSF48452">
    <property type="entry name" value="TPR-like"/>
    <property type="match status" value="1"/>
</dbReference>
<dbReference type="Proteomes" id="UP000179106">
    <property type="component" value="Unassembled WGS sequence"/>
</dbReference>
<feature type="transmembrane region" description="Helical" evidence="5">
    <location>
        <begin position="438"/>
        <end position="454"/>
    </location>
</feature>
<keyword evidence="2 5" id="KW-0812">Transmembrane</keyword>
<dbReference type="InterPro" id="IPR011990">
    <property type="entry name" value="TPR-like_helical_dom_sf"/>
</dbReference>
<sequence length="761" mass="86455">MKTWLIRIIYLGAALGLATPLLIDNSFFFPFISTKVFFFRAVVEAMLLAYLWLNLVSADYRPKVNWLVILTVFFIVIASISSFLGGNFYQSFWGDVERGEGIILWLHLLALLVILTSIVKSERAWAVLLETSLVVGMLMALFGFGQAFGLKGLLATSGARVDATLGNAAFFGTYLLFQVMFALYLFHFRNARGLKIYYLVLAVVFAILITLTQTRGALIGLVGGLFVAAPLLYWIHRDKKAVRTGVIGGIAVIVLVAAFLYFSKNQPWVRENGVLRRMTSISLREKTAQTRLLAWKAAWTGWQDKFFLGWGVDNYDVVFNKNFPSVFYEDAGSVVWYDRAHNVIVDRGATTGIFGLLVFLSLFVYPGYYFLRMALKDKERSFYGILFFSFLAAYLIQDLFIFESIATYIILFFTLAFWGALFLPVFERVNVMSSRRGWISLFAIYLLAFGPMLYKVNLYPAKINRVAADAAHSNPQKEDFFVIVNRYKAAIEPKEYGQSEYRLQFIDFVGQQVANVGEVIPKAREVIIYADGQLEELLKSDPDDAKTFLLAMRHYNYTYAMDSSSKIARLEKALGFFPELVELSPTRPHIYQEAGYSYSYLYREYKKLGDQTNMASSATRAEEMFKKTIELSPRVLDSYANLIDLYLTAGNDAKLEETLAEMARRQVSIRSEEFLTRFIDKTQTSGSSKWRDYFLRELAELRISRGDVDGLINVAVYSASIGNRARAIEIGELIKGFGGDYVRQAELFIENVNKGAYEQPQ</sequence>
<evidence type="ECO:0000256" key="3">
    <source>
        <dbReference type="ARBA" id="ARBA00022989"/>
    </source>
</evidence>
<feature type="transmembrane region" description="Helical" evidence="5">
    <location>
        <begin position="194"/>
        <end position="211"/>
    </location>
</feature>
<evidence type="ECO:0000256" key="5">
    <source>
        <dbReference type="SAM" id="Phobius"/>
    </source>
</evidence>
<evidence type="ECO:0000256" key="2">
    <source>
        <dbReference type="ARBA" id="ARBA00022692"/>
    </source>
</evidence>
<feature type="transmembrane region" description="Helical" evidence="5">
    <location>
        <begin position="101"/>
        <end position="119"/>
    </location>
</feature>
<dbReference type="EMBL" id="MHNW01000024">
    <property type="protein sequence ID" value="OGZ53267.1"/>
    <property type="molecule type" value="Genomic_DNA"/>
</dbReference>
<dbReference type="STRING" id="1802126.A3B25_00130"/>
<feature type="transmembrane region" description="Helical" evidence="5">
    <location>
        <begin position="383"/>
        <end position="402"/>
    </location>
</feature>
<comment type="caution">
    <text evidence="7">The sequence shown here is derived from an EMBL/GenBank/DDBJ whole genome shotgun (WGS) entry which is preliminary data.</text>
</comment>
<dbReference type="Gene3D" id="1.25.40.10">
    <property type="entry name" value="Tetratricopeptide repeat domain"/>
    <property type="match status" value="1"/>
</dbReference>
<feature type="transmembrane region" description="Helical" evidence="5">
    <location>
        <begin position="408"/>
        <end position="426"/>
    </location>
</feature>
<keyword evidence="3 5" id="KW-1133">Transmembrane helix</keyword>
<evidence type="ECO:0000256" key="4">
    <source>
        <dbReference type="ARBA" id="ARBA00023136"/>
    </source>
</evidence>
<feature type="transmembrane region" description="Helical" evidence="5">
    <location>
        <begin position="352"/>
        <end position="371"/>
    </location>
</feature>
<dbReference type="GO" id="GO:0016020">
    <property type="term" value="C:membrane"/>
    <property type="evidence" value="ECO:0007669"/>
    <property type="project" value="UniProtKB-SubCell"/>
</dbReference>
<dbReference type="InterPro" id="IPR007016">
    <property type="entry name" value="O-antigen_ligase-rel_domated"/>
</dbReference>
<comment type="subcellular location">
    <subcellularLocation>
        <location evidence="1">Membrane</location>
        <topology evidence="1">Multi-pass membrane protein</topology>
    </subcellularLocation>
</comment>
<dbReference type="PANTHER" id="PTHR37422">
    <property type="entry name" value="TEICHURONIC ACID BIOSYNTHESIS PROTEIN TUAE"/>
    <property type="match status" value="1"/>
</dbReference>
<dbReference type="PANTHER" id="PTHR37422:SF13">
    <property type="entry name" value="LIPOPOLYSACCHARIDE BIOSYNTHESIS PROTEIN PA4999-RELATED"/>
    <property type="match status" value="1"/>
</dbReference>
<dbReference type="Pfam" id="PF04932">
    <property type="entry name" value="Wzy_C"/>
    <property type="match status" value="1"/>
</dbReference>
<name>A0A1G2GSQ5_9BACT</name>
<reference evidence="7 8" key="1">
    <citation type="journal article" date="2016" name="Nat. Commun.">
        <title>Thousands of microbial genomes shed light on interconnected biogeochemical processes in an aquifer system.</title>
        <authorList>
            <person name="Anantharaman K."/>
            <person name="Brown C.T."/>
            <person name="Hug L.A."/>
            <person name="Sharon I."/>
            <person name="Castelle C.J."/>
            <person name="Probst A.J."/>
            <person name="Thomas B.C."/>
            <person name="Singh A."/>
            <person name="Wilkins M.J."/>
            <person name="Karaoz U."/>
            <person name="Brodie E.L."/>
            <person name="Williams K.H."/>
            <person name="Hubbard S.S."/>
            <person name="Banfield J.F."/>
        </authorList>
    </citation>
    <scope>NUCLEOTIDE SEQUENCE [LARGE SCALE GENOMIC DNA]</scope>
</reference>
<dbReference type="InterPro" id="IPR051533">
    <property type="entry name" value="WaaL-like"/>
</dbReference>
<dbReference type="AlphaFoldDB" id="A0A1G2GSQ5"/>
<evidence type="ECO:0000259" key="6">
    <source>
        <dbReference type="Pfam" id="PF04932"/>
    </source>
</evidence>
<evidence type="ECO:0000313" key="8">
    <source>
        <dbReference type="Proteomes" id="UP000179106"/>
    </source>
</evidence>
<evidence type="ECO:0000313" key="7">
    <source>
        <dbReference type="EMBL" id="OGZ53267.1"/>
    </source>
</evidence>
<feature type="transmembrane region" description="Helical" evidence="5">
    <location>
        <begin position="37"/>
        <end position="55"/>
    </location>
</feature>